<comment type="caution">
    <text evidence="1">The sequence shown here is derived from an EMBL/GenBank/DDBJ whole genome shotgun (WGS) entry which is preliminary data.</text>
</comment>
<protein>
    <submittedName>
        <fullName evidence="1">Uncharacterized protein</fullName>
    </submittedName>
</protein>
<dbReference type="AlphaFoldDB" id="A0A512MG20"/>
<organism evidence="1 2">
    <name type="scientific">Brevifollis gellanilyticus</name>
    <dbReference type="NCBI Taxonomy" id="748831"/>
    <lineage>
        <taxon>Bacteria</taxon>
        <taxon>Pseudomonadati</taxon>
        <taxon>Verrucomicrobiota</taxon>
        <taxon>Verrucomicrobiia</taxon>
        <taxon>Verrucomicrobiales</taxon>
        <taxon>Verrucomicrobiaceae</taxon>
    </lineage>
</organism>
<keyword evidence="2" id="KW-1185">Reference proteome</keyword>
<gene>
    <name evidence="1" type="ORF">BGE01nite_45920</name>
</gene>
<proteinExistence type="predicted"/>
<name>A0A512MG20_9BACT</name>
<sequence length="711" mass="79582">MALALMSGALLHAADLPGTSGILVPENGPLEKDHAALRMSWAEKHLLPEAEKSWQGKPWAEQAKAVTQKGLALWFNGPSEAEKDADKTAAAARELVRTECEEPLACLMAHKILWQLKQDWWGGARGLNKAFKIVNDEKVPAALRVWIEDQQIDRLKTTNWRYNDYHKKQVDRLVQALNSASYAPEFEPVLVRDFLDWMENLTELEAVHFEKLEKAIRESPLSEWTRACLLGDVHVHWAWFIRGSGYANEVNEDARKGFRAHLKEAEEHLKKAHELRPERPEAAGRMLQVVMGTTGRADELRVWFDRSIAAQFDYRNAYTGLIYASTKRWGGSDGLVLTLGKRFAETKRYDTDVPEQFLQACKQIVIENGNPRAVFSHPLVRESALVFARGLQAHQETNPARAARLQGLVAVVAWLAGDDELAQRGVSALDREFPASVTRDLNEMLLHPSMLRTSVFAGKGGWGEGLRQLEHKYRERDVEAMKATLAKLKLESLPTENARNYVELIRAEVELPEKLKEGGWQPLPIYPGLSTCRSSGGSWRVTAPGEITLTGSDAGFVDLAFPIWVDKALEIRGEVTYELNAQTQWFAHWSFGPSLRWSPVRSGILQIPDALRGLTYHPKKGDPEARVTGPWNGQFKGKAAVQLKPVNTFQASLSGNEMSFTFNDRVMPPQDIESFGLRNSRGLAAFTGINVPTGVKIRISKLEVRTAGPAL</sequence>
<reference evidence="1 2" key="1">
    <citation type="submission" date="2019-07" db="EMBL/GenBank/DDBJ databases">
        <title>Whole genome shotgun sequence of Brevifollis gellanilyticus NBRC 108608.</title>
        <authorList>
            <person name="Hosoyama A."/>
            <person name="Uohara A."/>
            <person name="Ohji S."/>
            <person name="Ichikawa N."/>
        </authorList>
    </citation>
    <scope>NUCLEOTIDE SEQUENCE [LARGE SCALE GENOMIC DNA]</scope>
    <source>
        <strain evidence="1 2">NBRC 108608</strain>
    </source>
</reference>
<dbReference type="Proteomes" id="UP000321577">
    <property type="component" value="Unassembled WGS sequence"/>
</dbReference>
<accession>A0A512MG20</accession>
<evidence type="ECO:0000313" key="2">
    <source>
        <dbReference type="Proteomes" id="UP000321577"/>
    </source>
</evidence>
<evidence type="ECO:0000313" key="1">
    <source>
        <dbReference type="EMBL" id="GEP45301.1"/>
    </source>
</evidence>
<dbReference type="EMBL" id="BKAG01000046">
    <property type="protein sequence ID" value="GEP45301.1"/>
    <property type="molecule type" value="Genomic_DNA"/>
</dbReference>